<dbReference type="OrthoDB" id="6169963at2"/>
<evidence type="ECO:0000313" key="1">
    <source>
        <dbReference type="EMBL" id="SDO71998.1"/>
    </source>
</evidence>
<dbReference type="AlphaFoldDB" id="A0A1H0LUW9"/>
<accession>A0A1H0LUW9</accession>
<keyword evidence="2" id="KW-1185">Reference proteome</keyword>
<organism evidence="1 2">
    <name type="scientific">Halomonas shengliensis</name>
    <dbReference type="NCBI Taxonomy" id="419597"/>
    <lineage>
        <taxon>Bacteria</taxon>
        <taxon>Pseudomonadati</taxon>
        <taxon>Pseudomonadota</taxon>
        <taxon>Gammaproteobacteria</taxon>
        <taxon>Oceanospirillales</taxon>
        <taxon>Halomonadaceae</taxon>
        <taxon>Halomonas</taxon>
    </lineage>
</organism>
<dbReference type="EMBL" id="FNIV01000010">
    <property type="protein sequence ID" value="SDO71998.1"/>
    <property type="molecule type" value="Genomic_DNA"/>
</dbReference>
<dbReference type="RefSeq" id="WP_089680343.1">
    <property type="nucleotide sequence ID" value="NZ_FNIV01000010.1"/>
</dbReference>
<dbReference type="Proteomes" id="UP000199075">
    <property type="component" value="Unassembled WGS sequence"/>
</dbReference>
<sequence length="94" mass="10616">MTTETKGGGIARQAAMLCEEPAFRLYLDHRRRQRLSLTRQQLPDGTHTGEDAADAIRQACGVNSRAQLDHLPEAASMFGRIVRDFHRWRGRVGQ</sequence>
<evidence type="ECO:0000313" key="2">
    <source>
        <dbReference type="Proteomes" id="UP000199075"/>
    </source>
</evidence>
<name>A0A1H0LUW9_9GAMM</name>
<proteinExistence type="predicted"/>
<gene>
    <name evidence="1" type="ORF">SAMN04487957_110117</name>
</gene>
<reference evidence="2" key="1">
    <citation type="submission" date="2016-10" db="EMBL/GenBank/DDBJ databases">
        <authorList>
            <person name="Varghese N."/>
            <person name="Submissions S."/>
        </authorList>
    </citation>
    <scope>NUCLEOTIDE SEQUENCE [LARGE SCALE GENOMIC DNA]</scope>
    <source>
        <strain evidence="2">CGMCC 1.6444</strain>
    </source>
</reference>
<protein>
    <submittedName>
        <fullName evidence="1">Uncharacterized protein</fullName>
    </submittedName>
</protein>
<dbReference type="STRING" id="419597.SAMN04487957_110117"/>